<dbReference type="AlphaFoldDB" id="A0A6G1IEU8"/>
<evidence type="ECO:0000313" key="1">
    <source>
        <dbReference type="EMBL" id="KAF2676655.1"/>
    </source>
</evidence>
<evidence type="ECO:0000313" key="2">
    <source>
        <dbReference type="Proteomes" id="UP000799291"/>
    </source>
</evidence>
<dbReference type="Proteomes" id="UP000799291">
    <property type="component" value="Unassembled WGS sequence"/>
</dbReference>
<protein>
    <submittedName>
        <fullName evidence="1">Uncharacterized protein</fullName>
    </submittedName>
</protein>
<keyword evidence="2" id="KW-1185">Reference proteome</keyword>
<reference evidence="1" key="1">
    <citation type="journal article" date="2020" name="Stud. Mycol.">
        <title>101 Dothideomycetes genomes: a test case for predicting lifestyles and emergence of pathogens.</title>
        <authorList>
            <person name="Haridas S."/>
            <person name="Albert R."/>
            <person name="Binder M."/>
            <person name="Bloem J."/>
            <person name="Labutti K."/>
            <person name="Salamov A."/>
            <person name="Andreopoulos B."/>
            <person name="Baker S."/>
            <person name="Barry K."/>
            <person name="Bills G."/>
            <person name="Bluhm B."/>
            <person name="Cannon C."/>
            <person name="Castanera R."/>
            <person name="Culley D."/>
            <person name="Daum C."/>
            <person name="Ezra D."/>
            <person name="Gonzalez J."/>
            <person name="Henrissat B."/>
            <person name="Kuo A."/>
            <person name="Liang C."/>
            <person name="Lipzen A."/>
            <person name="Lutzoni F."/>
            <person name="Magnuson J."/>
            <person name="Mondo S."/>
            <person name="Nolan M."/>
            <person name="Ohm R."/>
            <person name="Pangilinan J."/>
            <person name="Park H.-J."/>
            <person name="Ramirez L."/>
            <person name="Alfaro M."/>
            <person name="Sun H."/>
            <person name="Tritt A."/>
            <person name="Yoshinaga Y."/>
            <person name="Zwiers L.-H."/>
            <person name="Turgeon B."/>
            <person name="Goodwin S."/>
            <person name="Spatafora J."/>
            <person name="Crous P."/>
            <person name="Grigoriev I."/>
        </authorList>
    </citation>
    <scope>NUCLEOTIDE SEQUENCE</scope>
    <source>
        <strain evidence="1">CBS 122367</strain>
    </source>
</reference>
<accession>A0A6G1IEU8</accession>
<organism evidence="1 2">
    <name type="scientific">Lentithecium fluviatile CBS 122367</name>
    <dbReference type="NCBI Taxonomy" id="1168545"/>
    <lineage>
        <taxon>Eukaryota</taxon>
        <taxon>Fungi</taxon>
        <taxon>Dikarya</taxon>
        <taxon>Ascomycota</taxon>
        <taxon>Pezizomycotina</taxon>
        <taxon>Dothideomycetes</taxon>
        <taxon>Pleosporomycetidae</taxon>
        <taxon>Pleosporales</taxon>
        <taxon>Massarineae</taxon>
        <taxon>Lentitheciaceae</taxon>
        <taxon>Lentithecium</taxon>
    </lineage>
</organism>
<proteinExistence type="predicted"/>
<dbReference type="EMBL" id="MU005631">
    <property type="protein sequence ID" value="KAF2676655.1"/>
    <property type="molecule type" value="Genomic_DNA"/>
</dbReference>
<name>A0A6G1IEU8_9PLEO</name>
<sequence>MHTGGQLYRLITFQYLFGDSTENATVRRSAASHLLLRTSFNDAQLTKAFLLLRHVLRGGSPHRSAPCLKPRQRSRDTDRDTDIIQSICRRMASLFTHPHRVQPRLFHRHMGARGWKAPLSFVASASLLFPSGLKPSNSSSTCALREVHDVSVYCKTMKAHTC</sequence>
<gene>
    <name evidence="1" type="ORF">K458DRAFT_179928</name>
</gene>